<dbReference type="EMBL" id="JAQJJG010000017">
    <property type="protein sequence ID" value="MDN5124416.1"/>
    <property type="molecule type" value="Genomic_DNA"/>
</dbReference>
<reference evidence="1" key="1">
    <citation type="journal article" date="2023" name="Microorganisms">
        <title>Genomic Characterization of Arcobacter butzleri Strains Isolated from Various Sources in Lithuania.</title>
        <authorList>
            <person name="Uljanovas D."/>
            <person name="Golz G."/>
            <person name="Fleischmann S."/>
            <person name="Kudirkiene E."/>
            <person name="Kasetiene N."/>
            <person name="Grineviciene A."/>
            <person name="Tamuleviciene E."/>
            <person name="Aksomaitiene J."/>
            <person name="Alter T."/>
            <person name="Malakauskas M."/>
        </authorList>
    </citation>
    <scope>NUCLEOTIDE SEQUENCE</scope>
    <source>
        <strain evidence="1">S41</strain>
    </source>
</reference>
<accession>A0AAW7QD60</accession>
<dbReference type="Proteomes" id="UP001170364">
    <property type="component" value="Unassembled WGS sequence"/>
</dbReference>
<sequence length="133" mass="15953">MNFKTQNHYKNLEQIIRIVLSLERKENEETKFTNFKYIKEIKNRRDIVDVEHLACYLNEIKDFNFKSKLENEILENIIKIILSIPISTEHKTDLKPWQLEKHLAMKEIQVLIKKQIKNNKNAFCFSLTFSNGI</sequence>
<comment type="caution">
    <text evidence="1">The sequence shown here is derived from an EMBL/GenBank/DDBJ whole genome shotgun (WGS) entry which is preliminary data.</text>
</comment>
<reference evidence="1" key="2">
    <citation type="submission" date="2023-01" db="EMBL/GenBank/DDBJ databases">
        <authorList>
            <person name="Uljanovas D."/>
        </authorList>
    </citation>
    <scope>NUCLEOTIDE SEQUENCE</scope>
    <source>
        <strain evidence="1">S41</strain>
    </source>
</reference>
<dbReference type="AlphaFoldDB" id="A0AAW7QD60"/>
<proteinExistence type="predicted"/>
<protein>
    <submittedName>
        <fullName evidence="1">Uncharacterized protein</fullName>
    </submittedName>
</protein>
<name>A0AAW7QD60_9BACT</name>
<evidence type="ECO:0000313" key="1">
    <source>
        <dbReference type="EMBL" id="MDN5124416.1"/>
    </source>
</evidence>
<gene>
    <name evidence="1" type="ORF">PJV93_10900</name>
</gene>
<organism evidence="1 2">
    <name type="scientific">Aliarcobacter butzleri</name>
    <dbReference type="NCBI Taxonomy" id="28197"/>
    <lineage>
        <taxon>Bacteria</taxon>
        <taxon>Pseudomonadati</taxon>
        <taxon>Campylobacterota</taxon>
        <taxon>Epsilonproteobacteria</taxon>
        <taxon>Campylobacterales</taxon>
        <taxon>Arcobacteraceae</taxon>
        <taxon>Aliarcobacter</taxon>
    </lineage>
</organism>
<dbReference type="RefSeq" id="WP_301371218.1">
    <property type="nucleotide sequence ID" value="NZ_JAQJJF010000020.1"/>
</dbReference>
<evidence type="ECO:0000313" key="2">
    <source>
        <dbReference type="Proteomes" id="UP001170364"/>
    </source>
</evidence>